<feature type="domain" description="N-acetyltransferase" evidence="1">
    <location>
        <begin position="18"/>
        <end position="166"/>
    </location>
</feature>
<dbReference type="Pfam" id="PF13302">
    <property type="entry name" value="Acetyltransf_3"/>
    <property type="match status" value="1"/>
</dbReference>
<keyword evidence="3" id="KW-1185">Reference proteome</keyword>
<dbReference type="InterPro" id="IPR016181">
    <property type="entry name" value="Acyl_CoA_acyltransferase"/>
</dbReference>
<dbReference type="PANTHER" id="PTHR43610">
    <property type="entry name" value="BLL6696 PROTEIN"/>
    <property type="match status" value="1"/>
</dbReference>
<evidence type="ECO:0000313" key="3">
    <source>
        <dbReference type="Proteomes" id="UP000603200"/>
    </source>
</evidence>
<dbReference type="Proteomes" id="UP000603200">
    <property type="component" value="Unassembled WGS sequence"/>
</dbReference>
<organism evidence="2 3">
    <name type="scientific">Winogradskya humida</name>
    <dbReference type="NCBI Taxonomy" id="113566"/>
    <lineage>
        <taxon>Bacteria</taxon>
        <taxon>Bacillati</taxon>
        <taxon>Actinomycetota</taxon>
        <taxon>Actinomycetes</taxon>
        <taxon>Micromonosporales</taxon>
        <taxon>Micromonosporaceae</taxon>
        <taxon>Winogradskya</taxon>
    </lineage>
</organism>
<dbReference type="InterPro" id="IPR000182">
    <property type="entry name" value="GNAT_dom"/>
</dbReference>
<proteinExistence type="predicted"/>
<name>A0ABQ4A671_9ACTN</name>
<sequence>MTDADSWYAMPGLAGRTVRLEPLTVEHAAGYLAATGTPQQSAEIFRWQSPPGGALSVPVTVDDAAAHIAAALGARAQGSRLPYAQIDAATGEFAGTTSLADPDPRQRSLVIGYTWLGRRWWRSGVNTEAKLLMMTYAFETLGAVRVAWVTDILNLRAQAAIERLGAAREGVLRKHRRRADGSWRDTVLYAMVDDDWTAAKAALGERLRP</sequence>
<dbReference type="Gene3D" id="3.40.630.30">
    <property type="match status" value="1"/>
</dbReference>
<dbReference type="RefSeq" id="WP_239159709.1">
    <property type="nucleotide sequence ID" value="NZ_BAAATV010000033.1"/>
</dbReference>
<evidence type="ECO:0000259" key="1">
    <source>
        <dbReference type="Pfam" id="PF13302"/>
    </source>
</evidence>
<dbReference type="SUPFAM" id="SSF55729">
    <property type="entry name" value="Acyl-CoA N-acyltransferases (Nat)"/>
    <property type="match status" value="1"/>
</dbReference>
<reference evidence="2 3" key="1">
    <citation type="submission" date="2021-01" db="EMBL/GenBank/DDBJ databases">
        <title>Whole genome shotgun sequence of Actinoplanes humidus NBRC 14915.</title>
        <authorList>
            <person name="Komaki H."/>
            <person name="Tamura T."/>
        </authorList>
    </citation>
    <scope>NUCLEOTIDE SEQUENCE [LARGE SCALE GENOMIC DNA]</scope>
    <source>
        <strain evidence="2 3">NBRC 14915</strain>
    </source>
</reference>
<comment type="caution">
    <text evidence="2">The sequence shown here is derived from an EMBL/GenBank/DDBJ whole genome shotgun (WGS) entry which is preliminary data.</text>
</comment>
<protein>
    <submittedName>
        <fullName evidence="2">N-acetyltransferase</fullName>
    </submittedName>
</protein>
<gene>
    <name evidence="2" type="ORF">Ahu01nite_094670</name>
</gene>
<evidence type="ECO:0000313" key="2">
    <source>
        <dbReference type="EMBL" id="GIE26365.1"/>
    </source>
</evidence>
<accession>A0ABQ4A671</accession>
<dbReference type="EMBL" id="BOMN01000142">
    <property type="protein sequence ID" value="GIE26365.1"/>
    <property type="molecule type" value="Genomic_DNA"/>
</dbReference>
<dbReference type="PANTHER" id="PTHR43610:SF1">
    <property type="entry name" value="N-ACETYLTRANSFERASE DOMAIN-CONTAINING PROTEIN"/>
    <property type="match status" value="1"/>
</dbReference>